<dbReference type="EMBL" id="WUUK01000003">
    <property type="protein sequence ID" value="MXQ51510.1"/>
    <property type="molecule type" value="Genomic_DNA"/>
</dbReference>
<evidence type="ECO:0000256" key="7">
    <source>
        <dbReference type="ARBA" id="ARBA00008299"/>
    </source>
</evidence>
<keyword evidence="10 15" id="KW-0547">Nucleotide-binding</keyword>
<dbReference type="InterPro" id="IPR021130">
    <property type="entry name" value="PRib-ATP_PPHydrolase-like"/>
</dbReference>
<comment type="pathway">
    <text evidence="5 15">Amino-acid biosynthesis; L-histidine biosynthesis; L-histidine from 5-phospho-alpha-D-ribose 1-diphosphate: step 2/9.</text>
</comment>
<evidence type="ECO:0000256" key="11">
    <source>
        <dbReference type="ARBA" id="ARBA00022801"/>
    </source>
</evidence>
<feature type="region of interest" description="Phosphoribosyl-AMP cyclohydrolase" evidence="15">
    <location>
        <begin position="1"/>
        <end position="106"/>
    </location>
</feature>
<dbReference type="UniPathway" id="UPA00031">
    <property type="reaction ID" value="UER00007"/>
</dbReference>
<evidence type="ECO:0000256" key="5">
    <source>
        <dbReference type="ARBA" id="ARBA00005204"/>
    </source>
</evidence>
<reference evidence="17 18" key="1">
    <citation type="submission" date="2019-12" db="EMBL/GenBank/DDBJ databases">
        <title>Salinicoccus cyprini sp. nov., isolated from gastro-intestinal tract of mirror carp, Cyprinus carpio var. specularis, collected from Gobind Sagar Reservoir, Himachal Pradesh, India.</title>
        <authorList>
            <person name="Talwar C."/>
            <person name="Singh A.K."/>
            <person name="Lal R."/>
            <person name="Negi R.K."/>
        </authorList>
    </citation>
    <scope>NUCLEOTIDE SEQUENCE [LARGE SCALE GENOMIC DNA]</scope>
    <source>
        <strain evidence="17 18">J-82</strain>
    </source>
</reference>
<comment type="caution">
    <text evidence="17">The sequence shown here is derived from an EMBL/GenBank/DDBJ whole genome shotgun (WGS) entry which is preliminary data.</text>
</comment>
<organism evidence="17 18">
    <name type="scientific">Salinicoccus hispanicus</name>
    <dbReference type="NCBI Taxonomy" id="157225"/>
    <lineage>
        <taxon>Bacteria</taxon>
        <taxon>Bacillati</taxon>
        <taxon>Bacillota</taxon>
        <taxon>Bacilli</taxon>
        <taxon>Bacillales</taxon>
        <taxon>Staphylococcaceae</taxon>
        <taxon>Salinicoccus</taxon>
    </lineage>
</organism>
<comment type="similarity">
    <text evidence="7 15">In the N-terminal section; belongs to the PRA-CH family.</text>
</comment>
<dbReference type="HAMAP" id="MF_01019">
    <property type="entry name" value="HisIE"/>
    <property type="match status" value="1"/>
</dbReference>
<dbReference type="FunFam" id="3.10.20.810:FF:000001">
    <property type="entry name" value="Histidine biosynthesis bifunctional protein HisIE"/>
    <property type="match status" value="1"/>
</dbReference>
<evidence type="ECO:0000256" key="13">
    <source>
        <dbReference type="ARBA" id="ARBA00023102"/>
    </source>
</evidence>
<dbReference type="Pfam" id="PF01502">
    <property type="entry name" value="PRA-CH"/>
    <property type="match status" value="1"/>
</dbReference>
<dbReference type="PANTHER" id="PTHR42945">
    <property type="entry name" value="HISTIDINE BIOSYNTHESIS BIFUNCTIONAL PROTEIN"/>
    <property type="match status" value="1"/>
</dbReference>
<dbReference type="AlphaFoldDB" id="A0A6N8U0A5"/>
<keyword evidence="9 15" id="KW-0028">Amino-acid biosynthesis</keyword>
<dbReference type="OrthoDB" id="9795769at2"/>
<comment type="catalytic activity">
    <reaction evidence="2 15">
        <text>1-(5-phospho-beta-D-ribosyl)-ATP + H2O = 1-(5-phospho-beta-D-ribosyl)-5'-AMP + diphosphate + H(+)</text>
        <dbReference type="Rhea" id="RHEA:22828"/>
        <dbReference type="ChEBI" id="CHEBI:15377"/>
        <dbReference type="ChEBI" id="CHEBI:15378"/>
        <dbReference type="ChEBI" id="CHEBI:33019"/>
        <dbReference type="ChEBI" id="CHEBI:59457"/>
        <dbReference type="ChEBI" id="CHEBI:73183"/>
        <dbReference type="EC" id="3.6.1.31"/>
    </reaction>
</comment>
<dbReference type="CDD" id="cd11534">
    <property type="entry name" value="NTP-PPase_HisIE_like"/>
    <property type="match status" value="1"/>
</dbReference>
<dbReference type="EC" id="3.5.4.19" evidence="15"/>
<evidence type="ECO:0000256" key="12">
    <source>
        <dbReference type="ARBA" id="ARBA00022840"/>
    </source>
</evidence>
<dbReference type="Gene3D" id="1.10.287.1080">
    <property type="entry name" value="MazG-like"/>
    <property type="match status" value="1"/>
</dbReference>
<dbReference type="GO" id="GO:0005524">
    <property type="term" value="F:ATP binding"/>
    <property type="evidence" value="ECO:0007669"/>
    <property type="project" value="UniProtKB-KW"/>
</dbReference>
<dbReference type="SUPFAM" id="SSF141734">
    <property type="entry name" value="HisI-like"/>
    <property type="match status" value="1"/>
</dbReference>
<keyword evidence="13 15" id="KW-0368">Histidine biosynthesis</keyword>
<dbReference type="GO" id="GO:0004635">
    <property type="term" value="F:phosphoribosyl-AMP cyclohydrolase activity"/>
    <property type="evidence" value="ECO:0007669"/>
    <property type="project" value="UniProtKB-UniRule"/>
</dbReference>
<dbReference type="NCBIfam" id="NF000768">
    <property type="entry name" value="PRK00051.1"/>
    <property type="match status" value="1"/>
</dbReference>
<evidence type="ECO:0000256" key="1">
    <source>
        <dbReference type="ARBA" id="ARBA00000024"/>
    </source>
</evidence>
<evidence type="ECO:0000256" key="2">
    <source>
        <dbReference type="ARBA" id="ARBA00001460"/>
    </source>
</evidence>
<name>A0A6N8U0A5_9STAP</name>
<keyword evidence="8 15" id="KW-0963">Cytoplasm</keyword>
<keyword evidence="11 15" id="KW-0378">Hydrolase</keyword>
<sequence>MHMKPDFAKGNGLLSVILQDDSTGQVLMNGFMNEAAYEKTLEDKVVWFYSRSKERLWKKGETSGHIQVVKSMALDCDSDALLIHVDPKGPTCHLGTQSCFGDAYFNLQTLDRIVDQKVDNPQEGSYTSYLTEEGIDKILKKCGEEMTEVVIAAKNNDHQELVNETSDLFYHMLVLLKHQGVSLKEVEDNLETRHGQNLSYKVRGDIEEW</sequence>
<evidence type="ECO:0000256" key="9">
    <source>
        <dbReference type="ARBA" id="ARBA00022605"/>
    </source>
</evidence>
<evidence type="ECO:0000256" key="8">
    <source>
        <dbReference type="ARBA" id="ARBA00022490"/>
    </source>
</evidence>
<dbReference type="NCBIfam" id="TIGR03188">
    <property type="entry name" value="histidine_hisI"/>
    <property type="match status" value="1"/>
</dbReference>
<evidence type="ECO:0000259" key="16">
    <source>
        <dbReference type="Pfam" id="PF01502"/>
    </source>
</evidence>
<dbReference type="InterPro" id="IPR002496">
    <property type="entry name" value="PRib_AMP_CycHydrolase_dom"/>
</dbReference>
<feature type="region of interest" description="Phosphoribosyl-ATP pyrophosphohydrolase" evidence="15">
    <location>
        <begin position="107"/>
        <end position="209"/>
    </location>
</feature>
<evidence type="ECO:0000313" key="17">
    <source>
        <dbReference type="EMBL" id="MXQ51510.1"/>
    </source>
</evidence>
<evidence type="ECO:0000256" key="3">
    <source>
        <dbReference type="ARBA" id="ARBA00004496"/>
    </source>
</evidence>
<dbReference type="InterPro" id="IPR008179">
    <property type="entry name" value="HisE"/>
</dbReference>
<dbReference type="GO" id="GO:0005737">
    <property type="term" value="C:cytoplasm"/>
    <property type="evidence" value="ECO:0007669"/>
    <property type="project" value="UniProtKB-SubCell"/>
</dbReference>
<accession>A0A6N8U0A5</accession>
<dbReference type="NCBIfam" id="NF002747">
    <property type="entry name" value="PRK02759.1"/>
    <property type="match status" value="1"/>
</dbReference>
<dbReference type="InterPro" id="IPR038019">
    <property type="entry name" value="PRib_AMP_CycHydrolase_sf"/>
</dbReference>
<protein>
    <recommendedName>
        <fullName evidence="15">Histidine biosynthesis bifunctional protein HisIE</fullName>
    </recommendedName>
    <domain>
        <recommendedName>
            <fullName evidence="15">Phosphoribosyl-AMP cyclohydrolase</fullName>
            <shortName evidence="15">PRA-CH</shortName>
            <ecNumber evidence="15">3.5.4.19</ecNumber>
        </recommendedName>
    </domain>
    <domain>
        <recommendedName>
            <fullName evidence="15">Phosphoribosyl-ATP pyrophosphatase</fullName>
            <shortName evidence="15">PRA-PH</shortName>
            <ecNumber evidence="15">3.6.1.31</ecNumber>
        </recommendedName>
    </domain>
</protein>
<dbReference type="GO" id="GO:0000105">
    <property type="term" value="P:L-histidine biosynthetic process"/>
    <property type="evidence" value="ECO:0007669"/>
    <property type="project" value="UniProtKB-UniRule"/>
</dbReference>
<dbReference type="HAMAP" id="MF_01020">
    <property type="entry name" value="HisE"/>
    <property type="match status" value="1"/>
</dbReference>
<dbReference type="SUPFAM" id="SSF101386">
    <property type="entry name" value="all-alpha NTP pyrophosphatases"/>
    <property type="match status" value="1"/>
</dbReference>
<evidence type="ECO:0000256" key="15">
    <source>
        <dbReference type="HAMAP-Rule" id="MF_01019"/>
    </source>
</evidence>
<dbReference type="EC" id="3.6.1.31" evidence="15"/>
<proteinExistence type="inferred from homology"/>
<keyword evidence="12 15" id="KW-0067">ATP-binding</keyword>
<comment type="pathway">
    <text evidence="4 15">Amino-acid biosynthesis; L-histidine biosynthesis; L-histidine from 5-phospho-alpha-D-ribose 1-diphosphate: step 3/9.</text>
</comment>
<evidence type="ECO:0000256" key="6">
    <source>
        <dbReference type="ARBA" id="ARBA00007731"/>
    </source>
</evidence>
<evidence type="ECO:0000256" key="14">
    <source>
        <dbReference type="ARBA" id="ARBA00023268"/>
    </source>
</evidence>
<dbReference type="GO" id="GO:0004636">
    <property type="term" value="F:phosphoribosyl-ATP diphosphatase activity"/>
    <property type="evidence" value="ECO:0007669"/>
    <property type="project" value="UniProtKB-UniRule"/>
</dbReference>
<evidence type="ECO:0000313" key="18">
    <source>
        <dbReference type="Proteomes" id="UP000436284"/>
    </source>
</evidence>
<comment type="similarity">
    <text evidence="6 15">In the C-terminal section; belongs to the PRA-PH family.</text>
</comment>
<comment type="catalytic activity">
    <reaction evidence="1 15">
        <text>1-(5-phospho-beta-D-ribosyl)-5'-AMP + H2O = 1-(5-phospho-beta-D-ribosyl)-5-[(5-phospho-beta-D-ribosylamino)methylideneamino]imidazole-4-carboxamide</text>
        <dbReference type="Rhea" id="RHEA:20049"/>
        <dbReference type="ChEBI" id="CHEBI:15377"/>
        <dbReference type="ChEBI" id="CHEBI:58435"/>
        <dbReference type="ChEBI" id="CHEBI:59457"/>
        <dbReference type="EC" id="3.5.4.19"/>
    </reaction>
</comment>
<feature type="domain" description="Phosphoribosyl-AMP cyclohydrolase" evidence="16">
    <location>
        <begin position="28"/>
        <end position="100"/>
    </location>
</feature>
<dbReference type="Pfam" id="PF01503">
    <property type="entry name" value="PRA-PH"/>
    <property type="match status" value="1"/>
</dbReference>
<keyword evidence="14 15" id="KW-0511">Multifunctional enzyme</keyword>
<dbReference type="Gene3D" id="3.10.20.810">
    <property type="entry name" value="Phosphoribosyl-AMP cyclohydrolase"/>
    <property type="match status" value="1"/>
</dbReference>
<evidence type="ECO:0000256" key="10">
    <source>
        <dbReference type="ARBA" id="ARBA00022741"/>
    </source>
</evidence>
<evidence type="ECO:0000256" key="4">
    <source>
        <dbReference type="ARBA" id="ARBA00005169"/>
    </source>
</evidence>
<dbReference type="InterPro" id="IPR023019">
    <property type="entry name" value="His_synth_HisIE"/>
</dbReference>
<dbReference type="PANTHER" id="PTHR42945:SF9">
    <property type="entry name" value="HISTIDINE BIOSYNTHESIS BIFUNCTIONAL PROTEIN HISIE"/>
    <property type="match status" value="1"/>
</dbReference>
<keyword evidence="18" id="KW-1185">Reference proteome</keyword>
<gene>
    <name evidence="15" type="primary">hisI</name>
    <name evidence="15" type="synonym">hisIE</name>
    <name evidence="17" type="ORF">GQ671_09515</name>
</gene>
<dbReference type="Proteomes" id="UP000436284">
    <property type="component" value="Unassembled WGS sequence"/>
</dbReference>
<comment type="subcellular location">
    <subcellularLocation>
        <location evidence="3 15">Cytoplasm</location>
    </subcellularLocation>
</comment>